<evidence type="ECO:0000256" key="1">
    <source>
        <dbReference type="SAM" id="SignalP"/>
    </source>
</evidence>
<keyword evidence="1" id="KW-0732">Signal</keyword>
<evidence type="ECO:0000313" key="3">
    <source>
        <dbReference type="Proteomes" id="UP000432209"/>
    </source>
</evidence>
<dbReference type="AlphaFoldDB" id="A0A7X1SRH8"/>
<evidence type="ECO:0000313" key="2">
    <source>
        <dbReference type="EMBL" id="MQR99427.1"/>
    </source>
</evidence>
<organism evidence="2 3">
    <name type="scientific">Gluconobacter aidae</name>
    <dbReference type="NCBI Taxonomy" id="2662454"/>
    <lineage>
        <taxon>Bacteria</taxon>
        <taxon>Pseudomonadati</taxon>
        <taxon>Pseudomonadota</taxon>
        <taxon>Alphaproteobacteria</taxon>
        <taxon>Acetobacterales</taxon>
        <taxon>Acetobacteraceae</taxon>
        <taxon>Gluconobacter</taxon>
    </lineage>
</organism>
<feature type="signal peptide" evidence="1">
    <location>
        <begin position="1"/>
        <end position="22"/>
    </location>
</feature>
<comment type="caution">
    <text evidence="2">The sequence shown here is derived from an EMBL/GenBank/DDBJ whole genome shotgun (WGS) entry which is preliminary data.</text>
</comment>
<dbReference type="EMBL" id="WIPH01000020">
    <property type="protein sequence ID" value="MQR99427.1"/>
    <property type="molecule type" value="Genomic_DNA"/>
</dbReference>
<keyword evidence="3" id="KW-1185">Reference proteome</keyword>
<reference evidence="2 3" key="1">
    <citation type="submission" date="2019-10" db="EMBL/GenBank/DDBJ databases">
        <title>Gluconobacter aidae sp. nov., a novel species of acetic acid bacteria isolated in Thailand.</title>
        <authorList>
            <person name="Yukphan P."/>
            <person name="Charoenyingcharoen P."/>
            <person name="Malimas S."/>
            <person name="Muramatsu Y."/>
            <person name="Nakagawa Y."/>
            <person name="Tanasupawat S."/>
            <person name="Yamada Y."/>
        </authorList>
    </citation>
    <scope>NUCLEOTIDE SEQUENCE [LARGE SCALE GENOMIC DNA]</scope>
    <source>
        <strain evidence="2 3">AC10</strain>
    </source>
</reference>
<name>A0A7X1SRH8_9PROT</name>
<sequence>MHTRHVFYFLAFLGAVAVAARADDISVIGGRYNVHFKNSDIYRNQNYSDDVAEIVPLSPHDAYIRISLWFFNGHKCDISGIAQWDGASLVYKPALQLPLSKSCVLAIRKLGDRLRLDDDETCKPYYCSMRGSFNGMTFPMSSRRPITYLPRLRESREYQAAITQWHHESPPDQQKHLLSSH</sequence>
<proteinExistence type="predicted"/>
<dbReference type="Proteomes" id="UP000432209">
    <property type="component" value="Unassembled WGS sequence"/>
</dbReference>
<dbReference type="RefSeq" id="WP_153431097.1">
    <property type="nucleotide sequence ID" value="NZ_WIPH01000020.1"/>
</dbReference>
<feature type="chain" id="PRO_5031065172" evidence="1">
    <location>
        <begin position="23"/>
        <end position="181"/>
    </location>
</feature>
<accession>A0A7X1SRH8</accession>
<protein>
    <submittedName>
        <fullName evidence="2">Uncharacterized protein</fullName>
    </submittedName>
</protein>
<gene>
    <name evidence="2" type="ORF">GFJ39_09495</name>
</gene>